<gene>
    <name evidence="2" type="ORF">SSFG_06888</name>
</gene>
<protein>
    <submittedName>
        <fullName evidence="2">Predicted protein</fullName>
    </submittedName>
</protein>
<feature type="compositionally biased region" description="Basic and acidic residues" evidence="1">
    <location>
        <begin position="63"/>
        <end position="72"/>
    </location>
</feature>
<sequence>MRMAVTSSIPVTTTGVVGSSYTVPSRSPGVKTVSGYRAASAPAASRASPVHSVSHPSVATRPGDQRKGAWAQ</sequence>
<accession>D6A5E0</accession>
<evidence type="ECO:0000256" key="1">
    <source>
        <dbReference type="SAM" id="MobiDB-lite"/>
    </source>
</evidence>
<evidence type="ECO:0000313" key="2">
    <source>
        <dbReference type="EMBL" id="EFE71652.2"/>
    </source>
</evidence>
<reference evidence="3" key="1">
    <citation type="submission" date="2008-12" db="EMBL/GenBank/DDBJ databases">
        <title>Annotation of Streptomyces ghanaensis ATCC 14672.</title>
        <authorList>
            <consortium name="The Broad Institute Genome Sequencing Platform"/>
            <consortium name="Broad Institute Microbial Sequencing Center"/>
            <person name="Fischbach M."/>
            <person name="Ward D."/>
            <person name="Young S."/>
            <person name="Kodira C.D."/>
            <person name="Zeng Q."/>
            <person name="Koehrsen M."/>
            <person name="Godfrey P."/>
            <person name="Alvarado L."/>
            <person name="Berlin A.M."/>
            <person name="Borenstein D."/>
            <person name="Chen Z."/>
            <person name="Engels R."/>
            <person name="Freedman E."/>
            <person name="Gellesch M."/>
            <person name="Goldberg J."/>
            <person name="Griggs A."/>
            <person name="Gujja S."/>
            <person name="Heiman D.I."/>
            <person name="Hepburn T.A."/>
            <person name="Howarth C."/>
            <person name="Jen D."/>
            <person name="Larson L."/>
            <person name="Lewis B."/>
            <person name="Mehta T."/>
            <person name="Park D."/>
            <person name="Pearson M."/>
            <person name="Roberts A."/>
            <person name="Saif S."/>
            <person name="Shea T.D."/>
            <person name="Shenoy N."/>
            <person name="Sisk P."/>
            <person name="Stolte C."/>
            <person name="Sykes S.N."/>
            <person name="Walk T."/>
            <person name="White J."/>
            <person name="Yandava C."/>
            <person name="Straight P."/>
            <person name="Clardy J."/>
            <person name="Hung D."/>
            <person name="Kolter R."/>
            <person name="Mekalanos J."/>
            <person name="Walker S."/>
            <person name="Walsh C.T."/>
            <person name="Wieland B.L.C."/>
            <person name="Ilzarbe M."/>
            <person name="Galagan J."/>
            <person name="Nusbaum C."/>
            <person name="Birren B."/>
        </authorList>
    </citation>
    <scope>NUCLEOTIDE SEQUENCE [LARGE SCALE GENOMIC DNA]</scope>
    <source>
        <strain evidence="3">ATCC 14672 / DSM 40746 / JCM 4963 / KCTC 9882 / NRRL B-12104 / FH 1290</strain>
    </source>
</reference>
<feature type="compositionally biased region" description="Low complexity" evidence="1">
    <location>
        <begin position="1"/>
        <end position="25"/>
    </location>
</feature>
<proteinExistence type="predicted"/>
<feature type="region of interest" description="Disordered" evidence="1">
    <location>
        <begin position="1"/>
        <end position="72"/>
    </location>
</feature>
<dbReference type="Proteomes" id="UP000003824">
    <property type="component" value="Unassembled WGS sequence"/>
</dbReference>
<dbReference type="AlphaFoldDB" id="D6A5E0"/>
<organism evidence="2 3">
    <name type="scientific">Streptomyces viridosporus (strain ATCC 14672 / DSM 40746 / JCM 4963 / KCTC 9882 / NRRL B-12104 / FH 1290)</name>
    <name type="common">Streptomyces ghanaensis</name>
    <dbReference type="NCBI Taxonomy" id="566461"/>
    <lineage>
        <taxon>Bacteria</taxon>
        <taxon>Bacillati</taxon>
        <taxon>Actinomycetota</taxon>
        <taxon>Actinomycetes</taxon>
        <taxon>Kitasatosporales</taxon>
        <taxon>Streptomycetaceae</taxon>
        <taxon>Streptomyces</taxon>
    </lineage>
</organism>
<evidence type="ECO:0000313" key="3">
    <source>
        <dbReference type="Proteomes" id="UP000003824"/>
    </source>
</evidence>
<dbReference type="EMBL" id="DS999641">
    <property type="protein sequence ID" value="EFE71652.2"/>
    <property type="molecule type" value="Genomic_DNA"/>
</dbReference>
<feature type="compositionally biased region" description="Low complexity" evidence="1">
    <location>
        <begin position="37"/>
        <end position="59"/>
    </location>
</feature>
<name>D6A5E0_STRV1</name>